<evidence type="ECO:0000256" key="3">
    <source>
        <dbReference type="ARBA" id="ARBA00022729"/>
    </source>
</evidence>
<protein>
    <submittedName>
        <fullName evidence="7">MUC5A protein</fullName>
    </submittedName>
</protein>
<proteinExistence type="predicted"/>
<gene>
    <name evidence="7" type="primary">Muc5ac_1</name>
    <name evidence="7" type="ORF">CALORN_R15288</name>
</gene>
<feature type="compositionally biased region" description="Low complexity" evidence="5">
    <location>
        <begin position="135"/>
        <end position="156"/>
    </location>
</feature>
<evidence type="ECO:0000256" key="5">
    <source>
        <dbReference type="SAM" id="MobiDB-lite"/>
    </source>
</evidence>
<sequence>IPSPTEETTRTTTPVTTSPSTTPLCFKEKCYWSRWYDVSYPGSGYDDGDFDTIENIENNGYKVCNNRKDVECRAVRFPNTPYPLLEQHITCNTEEGLKCYNKDQLPPICYNYELRFKCCVNIPVPCETTTEILTTTTPTTTPSSTMSTPEPTTLSLQTKHKTTTEYPTEPKTDFIHTRITSKPTRKTQTTATPEQSSTTTKTTT</sequence>
<name>A0A852A8P9_CALOR</name>
<evidence type="ECO:0000256" key="4">
    <source>
        <dbReference type="ARBA" id="ARBA00023180"/>
    </source>
</evidence>
<dbReference type="InterPro" id="IPR025155">
    <property type="entry name" value="WxxW_domain"/>
</dbReference>
<dbReference type="GO" id="GO:0005576">
    <property type="term" value="C:extracellular region"/>
    <property type="evidence" value="ECO:0007669"/>
    <property type="project" value="UniProtKB-SubCell"/>
</dbReference>
<evidence type="ECO:0000256" key="1">
    <source>
        <dbReference type="ARBA" id="ARBA00004613"/>
    </source>
</evidence>
<organism evidence="7 8">
    <name type="scientific">Calcarius ornatus</name>
    <name type="common">Chestnut-collared longspur</name>
    <dbReference type="NCBI Taxonomy" id="198940"/>
    <lineage>
        <taxon>Eukaryota</taxon>
        <taxon>Metazoa</taxon>
        <taxon>Chordata</taxon>
        <taxon>Craniata</taxon>
        <taxon>Vertebrata</taxon>
        <taxon>Euteleostomi</taxon>
        <taxon>Archelosauria</taxon>
        <taxon>Archosauria</taxon>
        <taxon>Dinosauria</taxon>
        <taxon>Saurischia</taxon>
        <taxon>Theropoda</taxon>
        <taxon>Coelurosauria</taxon>
        <taxon>Aves</taxon>
        <taxon>Neognathae</taxon>
        <taxon>Neoaves</taxon>
        <taxon>Telluraves</taxon>
        <taxon>Australaves</taxon>
        <taxon>Passeriformes</taxon>
        <taxon>Passeroidea</taxon>
        <taxon>Fringillidae</taxon>
        <taxon>Emberizinae</taxon>
        <taxon>Emberizini</taxon>
        <taxon>Calcarius</taxon>
    </lineage>
</organism>
<feature type="domain" description="WxxW" evidence="6">
    <location>
        <begin position="32"/>
        <end position="118"/>
    </location>
</feature>
<reference evidence="7" key="1">
    <citation type="submission" date="2019-09" db="EMBL/GenBank/DDBJ databases">
        <title>Bird 10,000 Genomes (B10K) Project - Family phase.</title>
        <authorList>
            <person name="Zhang G."/>
        </authorList>
    </citation>
    <scope>NUCLEOTIDE SEQUENCE</scope>
    <source>
        <strain evidence="7">B10K-DU-015-28</strain>
        <tissue evidence="7">Muscle</tissue>
    </source>
</reference>
<dbReference type="EMBL" id="WBNL01001021">
    <property type="protein sequence ID" value="NXE69187.1"/>
    <property type="molecule type" value="Genomic_DNA"/>
</dbReference>
<keyword evidence="3" id="KW-0732">Signal</keyword>
<comment type="caution">
    <text evidence="7">The sequence shown here is derived from an EMBL/GenBank/DDBJ whole genome shotgun (WGS) entry which is preliminary data.</text>
</comment>
<keyword evidence="2" id="KW-0964">Secreted</keyword>
<dbReference type="Pfam" id="PF13330">
    <property type="entry name" value="Mucin2_WxxW"/>
    <property type="match status" value="1"/>
</dbReference>
<keyword evidence="4" id="KW-0325">Glycoprotein</keyword>
<feature type="region of interest" description="Disordered" evidence="5">
    <location>
        <begin position="135"/>
        <end position="204"/>
    </location>
</feature>
<dbReference type="AlphaFoldDB" id="A0A852A8P9"/>
<feature type="non-terminal residue" evidence="7">
    <location>
        <position position="204"/>
    </location>
</feature>
<dbReference type="Proteomes" id="UP000603627">
    <property type="component" value="Unassembled WGS sequence"/>
</dbReference>
<evidence type="ECO:0000313" key="8">
    <source>
        <dbReference type="Proteomes" id="UP000603627"/>
    </source>
</evidence>
<evidence type="ECO:0000259" key="6">
    <source>
        <dbReference type="Pfam" id="PF13330"/>
    </source>
</evidence>
<evidence type="ECO:0000256" key="2">
    <source>
        <dbReference type="ARBA" id="ARBA00022525"/>
    </source>
</evidence>
<keyword evidence="8" id="KW-1185">Reference proteome</keyword>
<comment type="subcellular location">
    <subcellularLocation>
        <location evidence="1">Secreted</location>
    </subcellularLocation>
</comment>
<evidence type="ECO:0000313" key="7">
    <source>
        <dbReference type="EMBL" id="NXE69187.1"/>
    </source>
</evidence>
<feature type="compositionally biased region" description="Low complexity" evidence="5">
    <location>
        <begin position="187"/>
        <end position="204"/>
    </location>
</feature>
<feature type="region of interest" description="Disordered" evidence="5">
    <location>
        <begin position="1"/>
        <end position="21"/>
    </location>
</feature>
<feature type="non-terminal residue" evidence="7">
    <location>
        <position position="1"/>
    </location>
</feature>
<accession>A0A852A8P9</accession>